<dbReference type="PANTHER" id="PTHR12358:SF106">
    <property type="entry name" value="LIPID KINASE YEGS"/>
    <property type="match status" value="1"/>
</dbReference>
<dbReference type="Gene3D" id="3.40.50.10330">
    <property type="entry name" value="Probable inorganic polyphosphate/atp-NAD kinase, domain 1"/>
    <property type="match status" value="1"/>
</dbReference>
<dbReference type="SMART" id="SM00046">
    <property type="entry name" value="DAGKc"/>
    <property type="match status" value="1"/>
</dbReference>
<dbReference type="PROSITE" id="PS50146">
    <property type="entry name" value="DAGK"/>
    <property type="match status" value="1"/>
</dbReference>
<evidence type="ECO:0000259" key="1">
    <source>
        <dbReference type="PROSITE" id="PS50146"/>
    </source>
</evidence>
<dbReference type="Proteomes" id="UP000887222">
    <property type="component" value="Unassembled WGS sequence"/>
</dbReference>
<dbReference type="InterPro" id="IPR017438">
    <property type="entry name" value="ATP-NAD_kinase_N"/>
</dbReference>
<dbReference type="EMBL" id="BPMK01000017">
    <property type="protein sequence ID" value="GIZ53451.1"/>
    <property type="molecule type" value="Genomic_DNA"/>
</dbReference>
<dbReference type="PANTHER" id="PTHR12358">
    <property type="entry name" value="SPHINGOSINE KINASE"/>
    <property type="match status" value="1"/>
</dbReference>
<feature type="domain" description="DAGKc" evidence="1">
    <location>
        <begin position="13"/>
        <end position="146"/>
    </location>
</feature>
<gene>
    <name evidence="2" type="ORF">NCCP691_34650</name>
</gene>
<reference evidence="2 3" key="1">
    <citation type="journal article" date="2022" name="Int. J. Syst. Evol. Microbiol.">
        <title>Noviherbaspirillum aridicola sp. nov., isolated from an arid soil in Pakistan.</title>
        <authorList>
            <person name="Khan I.U."/>
            <person name="Saqib M."/>
            <person name="Amin A."/>
            <person name="Hussain F."/>
            <person name="Li L."/>
            <person name="Liu Y.H."/>
            <person name="Fang B.Z."/>
            <person name="Ahmed I."/>
            <person name="Li W.J."/>
        </authorList>
    </citation>
    <scope>NUCLEOTIDE SEQUENCE [LARGE SCALE GENOMIC DNA]</scope>
    <source>
        <strain evidence="2 3">NCCP-691</strain>
    </source>
</reference>
<dbReference type="Pfam" id="PF00781">
    <property type="entry name" value="DAGK_cat"/>
    <property type="match status" value="1"/>
</dbReference>
<proteinExistence type="predicted"/>
<organism evidence="2 3">
    <name type="scientific">Noviherbaspirillum aridicola</name>
    <dbReference type="NCBI Taxonomy" id="2849687"/>
    <lineage>
        <taxon>Bacteria</taxon>
        <taxon>Pseudomonadati</taxon>
        <taxon>Pseudomonadota</taxon>
        <taxon>Betaproteobacteria</taxon>
        <taxon>Burkholderiales</taxon>
        <taxon>Oxalobacteraceae</taxon>
        <taxon>Noviherbaspirillum</taxon>
    </lineage>
</organism>
<dbReference type="InterPro" id="IPR050187">
    <property type="entry name" value="Lipid_Phosphate_FormReg"/>
</dbReference>
<dbReference type="RefSeq" id="WP_220809867.1">
    <property type="nucleotide sequence ID" value="NZ_BPMK01000017.1"/>
</dbReference>
<dbReference type="Gene3D" id="2.60.200.40">
    <property type="match status" value="1"/>
</dbReference>
<dbReference type="SUPFAM" id="SSF111331">
    <property type="entry name" value="NAD kinase/diacylglycerol kinase-like"/>
    <property type="match status" value="1"/>
</dbReference>
<protein>
    <recommendedName>
        <fullName evidence="1">DAGKc domain-containing protein</fullName>
    </recommendedName>
</protein>
<evidence type="ECO:0000313" key="3">
    <source>
        <dbReference type="Proteomes" id="UP000887222"/>
    </source>
</evidence>
<comment type="caution">
    <text evidence="2">The sequence shown here is derived from an EMBL/GenBank/DDBJ whole genome shotgun (WGS) entry which is preliminary data.</text>
</comment>
<name>A0ABQ4Q8Y9_9BURK</name>
<keyword evidence="3" id="KW-1185">Reference proteome</keyword>
<evidence type="ECO:0000313" key="2">
    <source>
        <dbReference type="EMBL" id="GIZ53451.1"/>
    </source>
</evidence>
<sequence length="316" mass="33855">MTEPLVQSSPAQAAARDITVILNLGSGSASKQQLREQIEQALSAHAGSWRVIAVKRGSDIARIGAEAVEAARRNGGIVVAAGGDGTIGTIASLCCGSGVPLGIIPAGTFNYFARELNIPGDAAGAATLLMTGTPRRVAVGFVNDRLFLVNASFGLYSKVIRSREQDVSRFGRSRIVAVLSALGALLRGRHRYAVRISANGVEQVRRTAMVFAGNSSLQLEKLALEIARCTEEDRLAVLVLRPASPLGMLRLLLRAALKTLDGDELLEAFCADAFEIETRRRYVDVVADGEIVRCRTPLRFRVERSALQVIVPPEPQ</sequence>
<accession>A0ABQ4Q8Y9</accession>
<dbReference type="InterPro" id="IPR016064">
    <property type="entry name" value="NAD/diacylglycerol_kinase_sf"/>
</dbReference>
<dbReference type="InterPro" id="IPR001206">
    <property type="entry name" value="Diacylglycerol_kinase_cat_dom"/>
</dbReference>